<feature type="domain" description="SMP-LTD" evidence="14">
    <location>
        <begin position="260"/>
        <end position="465"/>
    </location>
</feature>
<dbReference type="CDD" id="cd04052">
    <property type="entry name" value="C2B_Tricalbin-like"/>
    <property type="match status" value="1"/>
</dbReference>
<feature type="domain" description="C2" evidence="13">
    <location>
        <begin position="460"/>
        <end position="579"/>
    </location>
</feature>
<name>A0A6V8HEX4_TALPI</name>
<dbReference type="Pfam" id="PF00168">
    <property type="entry name" value="C2"/>
    <property type="match status" value="5"/>
</dbReference>
<feature type="region of interest" description="Disordered" evidence="11">
    <location>
        <begin position="92"/>
        <end position="130"/>
    </location>
</feature>
<evidence type="ECO:0000256" key="4">
    <source>
        <dbReference type="ARBA" id="ARBA00022692"/>
    </source>
</evidence>
<dbReference type="GO" id="GO:0061817">
    <property type="term" value="P:endoplasmic reticulum-plasma membrane tethering"/>
    <property type="evidence" value="ECO:0007669"/>
    <property type="project" value="InterPro"/>
</dbReference>
<feature type="region of interest" description="Disordered" evidence="11">
    <location>
        <begin position="1491"/>
        <end position="1530"/>
    </location>
</feature>
<keyword evidence="6" id="KW-0256">Endoplasmic reticulum</keyword>
<feature type="region of interest" description="Disordered" evidence="11">
    <location>
        <begin position="898"/>
        <end position="946"/>
    </location>
</feature>
<dbReference type="GO" id="GO:0071944">
    <property type="term" value="C:cell periphery"/>
    <property type="evidence" value="ECO:0007669"/>
    <property type="project" value="UniProtKB-ARBA"/>
</dbReference>
<keyword evidence="7 12" id="KW-1133">Transmembrane helix</keyword>
<feature type="region of interest" description="Disordered" evidence="11">
    <location>
        <begin position="1288"/>
        <end position="1364"/>
    </location>
</feature>
<keyword evidence="10 12" id="KW-0472">Membrane</keyword>
<keyword evidence="2" id="KW-0813">Transport</keyword>
<dbReference type="SUPFAM" id="SSF49562">
    <property type="entry name" value="C2 domain (Calcium/lipid-binding domain, CaLB)"/>
    <property type="match status" value="5"/>
</dbReference>
<evidence type="ECO:0000256" key="9">
    <source>
        <dbReference type="ARBA" id="ARBA00023121"/>
    </source>
</evidence>
<feature type="region of interest" description="Disordered" evidence="11">
    <location>
        <begin position="1"/>
        <end position="30"/>
    </location>
</feature>
<accession>A0A6V8HEX4</accession>
<evidence type="ECO:0000256" key="10">
    <source>
        <dbReference type="ARBA" id="ARBA00023136"/>
    </source>
</evidence>
<feature type="domain" description="C2" evidence="13">
    <location>
        <begin position="1102"/>
        <end position="1220"/>
    </location>
</feature>
<feature type="compositionally biased region" description="Acidic residues" evidence="11">
    <location>
        <begin position="898"/>
        <end position="909"/>
    </location>
</feature>
<evidence type="ECO:0000313" key="16">
    <source>
        <dbReference type="Proteomes" id="UP000053095"/>
    </source>
</evidence>
<dbReference type="Gene3D" id="2.60.40.150">
    <property type="entry name" value="C2 domain"/>
    <property type="match status" value="5"/>
</dbReference>
<dbReference type="SMART" id="SM00239">
    <property type="entry name" value="C2"/>
    <property type="match status" value="5"/>
</dbReference>
<dbReference type="GO" id="GO:0006869">
    <property type="term" value="P:lipid transport"/>
    <property type="evidence" value="ECO:0007669"/>
    <property type="project" value="UniProtKB-KW"/>
</dbReference>
<dbReference type="InterPro" id="IPR000008">
    <property type="entry name" value="C2_dom"/>
</dbReference>
<dbReference type="InterPro" id="IPR035892">
    <property type="entry name" value="C2_domain_sf"/>
</dbReference>
<keyword evidence="9" id="KW-0446">Lipid-binding</keyword>
<protein>
    <submittedName>
        <fullName evidence="15">Transmembrane protein</fullName>
    </submittedName>
</protein>
<dbReference type="PIRSF" id="PIRSF037232">
    <property type="entry name" value="Tricalbin"/>
    <property type="match status" value="1"/>
</dbReference>
<dbReference type="PANTHER" id="PTHR46980:SF2">
    <property type="entry name" value="TRICALBIN-1-RELATED"/>
    <property type="match status" value="1"/>
</dbReference>
<feature type="domain" description="C2" evidence="13">
    <location>
        <begin position="603"/>
        <end position="724"/>
    </location>
</feature>
<dbReference type="GO" id="GO:0008289">
    <property type="term" value="F:lipid binding"/>
    <property type="evidence" value="ECO:0007669"/>
    <property type="project" value="UniProtKB-KW"/>
</dbReference>
<evidence type="ECO:0000256" key="12">
    <source>
        <dbReference type="SAM" id="Phobius"/>
    </source>
</evidence>
<dbReference type="CDD" id="cd21678">
    <property type="entry name" value="SMP_TCB"/>
    <property type="match status" value="1"/>
</dbReference>
<evidence type="ECO:0000256" key="2">
    <source>
        <dbReference type="ARBA" id="ARBA00022448"/>
    </source>
</evidence>
<reference evidence="16" key="1">
    <citation type="journal article" date="2015" name="Genome Announc.">
        <title>Draft genome sequence of Talaromyces cellulolyticus strain Y-94, a source of lignocellulosic biomass-degrading enzymes.</title>
        <authorList>
            <person name="Fujii T."/>
            <person name="Koike H."/>
            <person name="Sawayama S."/>
            <person name="Yano S."/>
            <person name="Inoue H."/>
        </authorList>
    </citation>
    <scope>NUCLEOTIDE SEQUENCE [LARGE SCALE GENOMIC DNA]</scope>
    <source>
        <strain evidence="16">Y-94</strain>
    </source>
</reference>
<dbReference type="PROSITE" id="PS50004">
    <property type="entry name" value="C2"/>
    <property type="match status" value="4"/>
</dbReference>
<dbReference type="PRINTS" id="PR00360">
    <property type="entry name" value="C2DOMAIN"/>
</dbReference>
<evidence type="ECO:0000259" key="13">
    <source>
        <dbReference type="PROSITE" id="PS50004"/>
    </source>
</evidence>
<dbReference type="Pfam" id="PF25669">
    <property type="entry name" value="SMP_MUG190-like"/>
    <property type="match status" value="1"/>
</dbReference>
<keyword evidence="4 12" id="KW-0812">Transmembrane</keyword>
<gene>
    <name evidence="15" type="ORF">TCE0_034r12088</name>
</gene>
<comment type="caution">
    <text evidence="15">The sequence shown here is derived from an EMBL/GenBank/DDBJ whole genome shotgun (WGS) entry which is preliminary data.</text>
</comment>
<comment type="subcellular location">
    <subcellularLocation>
        <location evidence="1">Endoplasmic reticulum membrane</location>
    </subcellularLocation>
</comment>
<sequence length="1530" mass="168829">MAVDSSEAETKQQGIIETAQAAASDPQSKIQPELVEQKLVEESRKAGAVAYQFNPNDSPEEKAKAANANLHPDFHNPNKQKGLALVSDKDITGPAQYDLPSTDKTTEEVKQAATLNESDKESAQNGQLTEDQRWARDRTGWAPQFVQPDEKREEAETLLDHRTFLEEKLGDKFFGGGVLLRVMLLEGMLWRLPDWYHNATVIVFACLSSWIIAVLGGGLGWVFLVMAACGTYYRTSIRRVRRNFRDDIHREMAKQRLETDSESLEWINGFLLKFWPIYAPVLCDTIINSVDQVLSTSTPAFLDSLRMKTFVLGTKPPRLEHVKTYPKTEVDTVIMDWKFSFTPNDTMDMTARELKNKINPKVVLEVRIGKGLVSHGLDVIVEDFAFSGLMRVKMKLQIPFPHIERVDICFLERPEIDYVCKPLGGDTLGFDINFIPGLEGFIKEQIHGNLGPMMYQPNVFPIEIAKMLAGNPVDQAIGVLAVTLHGAFNLKGSGRIGNTIDPYCSISINNRDELARTKTIRDTNEPRWNETHYIIITSFTDSLTLAVFDYNDVRKDQELGIATFPLDKLESEHEHEGLSLDISYSGRSRGVLKSDIRFFPVLGGRKLEDGTEEPAPELNTGVVRFTVEQAKELDGSKSLIGSLNPYAVLLLNGKELHVTKKLKRTNNPIFQNSSKELLITDRKHAKLGLVIKDDRDLATDPVIGRYQIKLDDMLKMMDKGQEWYQLHGAKTGRVKMVVDWKPVALRGIVGGAGYVAPIGVARIHFKSANELRNLETMGKSDPYARVLLNGIPSGRTVTYKNNLNPVWDEIVYVPVHNVREKLTLEVMDEENLSKDRSLGEVEIALSDYVHEDENGEYEVDEEKQDIKGGLRMNGRGAAKGFLNYNIAFYPTLNVYDPEEDAEEEEEDDLASLPSRGHSKQNSVDSSRKSSEAPRPSADVKSNGRLSVDTAVSKTATNGGLAPLTSPKAVVQERPKIHIEAADLAKYESGLIVFKLIDGQLSHTNVQLEVLVDDHMFPSYTSMKIKSREATFQDVGDAFIRELDMSQLTLRLVENSNDKDEKHVIAKLTGDTLSTLQRCLYTPTELSLRADNGAVSKVKVSLRFIPVQMKLDPRESINNSGELRVDVLDAANLPSADRNGYSDPYCKFKLDGKDVYKTKVQKKTLHPAWNEFFETSIKSRIGANFRVDVYDWDFGDSADFLGGADINLEMLEPFHPQEVNLDLDGKSGAIRLKLLFKPSYVTKTRQGQSTMSGTFAPAGKIVGAPVKGVGMVGGGVVKGASFLGRGLKSRFTHKDSDGNGTTTPAREESPPQTPSKSEGGLARAPGLVIEPSSPSPSVDAPESLNRRHSRTKSVKSLLGDKGTPGSIGAEAGSAMFTIVSASGFPPSANLRCHVRLLGSKSAKEVHKTKAIKSSSGSVQFDASHETFKVPHVPADAQYQLKVVDHSTFGSDSSLGEALFFVDDQGSAMSKEKTITVGPGSVVIKSAFAASDISNGRPSTSHSVNLEAPDANGDTPDKKRRSFLSKRSVSGV</sequence>
<evidence type="ECO:0000259" key="14">
    <source>
        <dbReference type="PROSITE" id="PS51847"/>
    </source>
</evidence>
<evidence type="ECO:0000256" key="3">
    <source>
        <dbReference type="ARBA" id="ARBA00022553"/>
    </source>
</evidence>
<dbReference type="PANTHER" id="PTHR46980">
    <property type="entry name" value="TRICALBIN-1-RELATED"/>
    <property type="match status" value="1"/>
</dbReference>
<evidence type="ECO:0000256" key="1">
    <source>
        <dbReference type="ARBA" id="ARBA00004586"/>
    </source>
</evidence>
<dbReference type="InterPro" id="IPR037761">
    <property type="entry name" value="C2A_Tricalbin"/>
</dbReference>
<dbReference type="PROSITE" id="PS51847">
    <property type="entry name" value="SMP"/>
    <property type="match status" value="1"/>
</dbReference>
<dbReference type="InterPro" id="IPR037765">
    <property type="entry name" value="C2B_Tricalbin"/>
</dbReference>
<evidence type="ECO:0000256" key="6">
    <source>
        <dbReference type="ARBA" id="ARBA00022824"/>
    </source>
</evidence>
<evidence type="ECO:0000256" key="5">
    <source>
        <dbReference type="ARBA" id="ARBA00022737"/>
    </source>
</evidence>
<organism evidence="15 16">
    <name type="scientific">Talaromyces pinophilus</name>
    <name type="common">Penicillium pinophilum</name>
    <dbReference type="NCBI Taxonomy" id="128442"/>
    <lineage>
        <taxon>Eukaryota</taxon>
        <taxon>Fungi</taxon>
        <taxon>Dikarya</taxon>
        <taxon>Ascomycota</taxon>
        <taxon>Pezizomycotina</taxon>
        <taxon>Eurotiomycetes</taxon>
        <taxon>Eurotiomycetidae</taxon>
        <taxon>Eurotiales</taxon>
        <taxon>Trichocomaceae</taxon>
        <taxon>Talaromyces</taxon>
        <taxon>Talaromyces sect. Talaromyces</taxon>
    </lineage>
</organism>
<evidence type="ECO:0000256" key="8">
    <source>
        <dbReference type="ARBA" id="ARBA00023055"/>
    </source>
</evidence>
<evidence type="ECO:0000256" key="11">
    <source>
        <dbReference type="SAM" id="MobiDB-lite"/>
    </source>
</evidence>
<dbReference type="Pfam" id="PF24920">
    <property type="entry name" value="C2_TCB1"/>
    <property type="match status" value="1"/>
</dbReference>
<evidence type="ECO:0000256" key="7">
    <source>
        <dbReference type="ARBA" id="ARBA00022989"/>
    </source>
</evidence>
<dbReference type="Proteomes" id="UP000053095">
    <property type="component" value="Unassembled WGS sequence"/>
</dbReference>
<dbReference type="CDD" id="cd04044">
    <property type="entry name" value="C2A_Tricalbin-like"/>
    <property type="match status" value="1"/>
</dbReference>
<feature type="domain" description="C2" evidence="13">
    <location>
        <begin position="730"/>
        <end position="858"/>
    </location>
</feature>
<dbReference type="InterPro" id="IPR037756">
    <property type="entry name" value="C2D_Tricalbin"/>
</dbReference>
<dbReference type="InterPro" id="IPR037762">
    <property type="entry name" value="C2C_Tricalbin"/>
</dbReference>
<proteinExistence type="predicted"/>
<keyword evidence="3" id="KW-0597">Phosphoprotein</keyword>
<dbReference type="CDD" id="cd04045">
    <property type="entry name" value="C2C_Tricalbin-like"/>
    <property type="match status" value="1"/>
</dbReference>
<dbReference type="InterPro" id="IPR052455">
    <property type="entry name" value="Tricalbin_domain"/>
</dbReference>
<dbReference type="EMBL" id="DF933830">
    <property type="protein sequence ID" value="GAM40047.1"/>
    <property type="molecule type" value="Genomic_DNA"/>
</dbReference>
<feature type="compositionally biased region" description="Polar residues" evidence="11">
    <location>
        <begin position="1491"/>
        <end position="1502"/>
    </location>
</feature>
<dbReference type="CDD" id="cd04040">
    <property type="entry name" value="C2D_Tricalbin-like"/>
    <property type="match status" value="1"/>
</dbReference>
<dbReference type="InterPro" id="IPR056910">
    <property type="entry name" value="TCB1-3_C2"/>
</dbReference>
<keyword evidence="8" id="KW-0445">Lipid transport</keyword>
<evidence type="ECO:0000313" key="15">
    <source>
        <dbReference type="EMBL" id="GAM40047.1"/>
    </source>
</evidence>
<feature type="transmembrane region" description="Helical" evidence="12">
    <location>
        <begin position="202"/>
        <end position="233"/>
    </location>
</feature>
<dbReference type="InterPro" id="IPR031468">
    <property type="entry name" value="SMP_LBD"/>
</dbReference>
<dbReference type="InterPro" id="IPR017147">
    <property type="entry name" value="Tricalbin"/>
</dbReference>
<keyword evidence="5" id="KW-0677">Repeat</keyword>
<dbReference type="CDD" id="cd00030">
    <property type="entry name" value="C2"/>
    <property type="match status" value="1"/>
</dbReference>
<dbReference type="GO" id="GO:0005789">
    <property type="term" value="C:endoplasmic reticulum membrane"/>
    <property type="evidence" value="ECO:0007669"/>
    <property type="project" value="UniProtKB-SubCell"/>
</dbReference>
<keyword evidence="16" id="KW-1185">Reference proteome</keyword>